<name>A0A6H3F7U3_9BACT</name>
<dbReference type="AlphaFoldDB" id="A0A6H3F7U3"/>
<dbReference type="GO" id="GO:0044874">
    <property type="term" value="P:lipoprotein localization to outer membrane"/>
    <property type="evidence" value="ECO:0007669"/>
    <property type="project" value="TreeGrafter"/>
</dbReference>
<evidence type="ECO:0000256" key="2">
    <source>
        <dbReference type="ARBA" id="ARBA00005236"/>
    </source>
</evidence>
<dbReference type="Pfam" id="PF12704">
    <property type="entry name" value="MacB_PCD"/>
    <property type="match status" value="1"/>
</dbReference>
<reference evidence="11 12" key="1">
    <citation type="submission" date="2018-12" db="EMBL/GenBank/DDBJ databases">
        <title>First genome draft of Desulfovibrio legallis sp. nov.</title>
        <authorList>
            <person name="Ben Dhia O."/>
            <person name="Najjari A."/>
            <person name="Ferjani R."/>
            <person name="Fhoula I."/>
            <person name="Fardeau M.-L."/>
            <person name="Boudabbous A."/>
            <person name="Ouzari H.I."/>
        </authorList>
    </citation>
    <scope>NUCLEOTIDE SEQUENCE [LARGE SCALE GENOMIC DNA]</scope>
    <source>
        <strain evidence="11 12">H1T</strain>
    </source>
</reference>
<evidence type="ECO:0000256" key="5">
    <source>
        <dbReference type="ARBA" id="ARBA00022692"/>
    </source>
</evidence>
<evidence type="ECO:0000256" key="7">
    <source>
        <dbReference type="ARBA" id="ARBA00023136"/>
    </source>
</evidence>
<keyword evidence="7 8" id="KW-0472">Membrane</keyword>
<dbReference type="PANTHER" id="PTHR30489">
    <property type="entry name" value="LIPOPROTEIN-RELEASING SYSTEM TRANSMEMBRANE PROTEIN LOLE"/>
    <property type="match status" value="1"/>
</dbReference>
<keyword evidence="3" id="KW-0813">Transport</keyword>
<evidence type="ECO:0000256" key="3">
    <source>
        <dbReference type="ARBA" id="ARBA00022448"/>
    </source>
</evidence>
<feature type="transmembrane region" description="Helical" evidence="8">
    <location>
        <begin position="323"/>
        <end position="351"/>
    </location>
</feature>
<evidence type="ECO:0000313" key="11">
    <source>
        <dbReference type="EMBL" id="TBH79366.1"/>
    </source>
</evidence>
<dbReference type="EMBL" id="SIXC01000009">
    <property type="protein sequence ID" value="TBH79366.1"/>
    <property type="molecule type" value="Genomic_DNA"/>
</dbReference>
<evidence type="ECO:0000313" key="12">
    <source>
        <dbReference type="Proteomes" id="UP000292919"/>
    </source>
</evidence>
<accession>A0A6H3F7U3</accession>
<feature type="transmembrane region" description="Helical" evidence="8">
    <location>
        <begin position="371"/>
        <end position="395"/>
    </location>
</feature>
<feature type="domain" description="MacB-like periplasmic core" evidence="10">
    <location>
        <begin position="28"/>
        <end position="247"/>
    </location>
</feature>
<feature type="transmembrane region" description="Helical" evidence="8">
    <location>
        <begin position="276"/>
        <end position="302"/>
    </location>
</feature>
<keyword evidence="12" id="KW-1185">Reference proteome</keyword>
<dbReference type="NCBIfam" id="TIGR02212">
    <property type="entry name" value="lolCE"/>
    <property type="match status" value="1"/>
</dbReference>
<protein>
    <submittedName>
        <fullName evidence="11">Lipoprotein-releasing ABC transporter permease subunit</fullName>
    </submittedName>
</protein>
<evidence type="ECO:0000256" key="6">
    <source>
        <dbReference type="ARBA" id="ARBA00022989"/>
    </source>
</evidence>
<comment type="caution">
    <text evidence="11">The sequence shown here is derived from an EMBL/GenBank/DDBJ whole genome shotgun (WGS) entry which is preliminary data.</text>
</comment>
<evidence type="ECO:0000259" key="10">
    <source>
        <dbReference type="Pfam" id="PF12704"/>
    </source>
</evidence>
<dbReference type="Proteomes" id="UP000292919">
    <property type="component" value="Unassembled WGS sequence"/>
</dbReference>
<dbReference type="InterPro" id="IPR011925">
    <property type="entry name" value="LolCE_TM"/>
</dbReference>
<dbReference type="GO" id="GO:0042953">
    <property type="term" value="P:lipoprotein transport"/>
    <property type="evidence" value="ECO:0007669"/>
    <property type="project" value="InterPro"/>
</dbReference>
<feature type="transmembrane region" description="Helical" evidence="8">
    <location>
        <begin position="23"/>
        <end position="49"/>
    </location>
</feature>
<dbReference type="Pfam" id="PF02687">
    <property type="entry name" value="FtsX"/>
    <property type="match status" value="1"/>
</dbReference>
<dbReference type="InterPro" id="IPR051447">
    <property type="entry name" value="Lipoprotein-release_system"/>
</dbReference>
<proteinExistence type="inferred from homology"/>
<keyword evidence="5 8" id="KW-0812">Transmembrane</keyword>
<dbReference type="InterPro" id="IPR025857">
    <property type="entry name" value="MacB_PCD"/>
</dbReference>
<keyword evidence="4" id="KW-1003">Cell membrane</keyword>
<keyword evidence="6 8" id="KW-1133">Transmembrane helix</keyword>
<evidence type="ECO:0000259" key="9">
    <source>
        <dbReference type="Pfam" id="PF02687"/>
    </source>
</evidence>
<evidence type="ECO:0000256" key="4">
    <source>
        <dbReference type="ARBA" id="ARBA00022475"/>
    </source>
</evidence>
<dbReference type="GO" id="GO:0098797">
    <property type="term" value="C:plasma membrane protein complex"/>
    <property type="evidence" value="ECO:0007669"/>
    <property type="project" value="TreeGrafter"/>
</dbReference>
<organism evidence="11 12">
    <name type="scientific">Desulfovibrio legallii</name>
    <dbReference type="NCBI Taxonomy" id="571438"/>
    <lineage>
        <taxon>Bacteria</taxon>
        <taxon>Pseudomonadati</taxon>
        <taxon>Thermodesulfobacteriota</taxon>
        <taxon>Desulfovibrionia</taxon>
        <taxon>Desulfovibrionales</taxon>
        <taxon>Desulfovibrionaceae</taxon>
        <taxon>Desulfovibrio</taxon>
    </lineage>
</organism>
<sequence length="412" mass="44403">MPPMRFELFVALRYLFSRRKQTFISVISVMSILGVALGVGALVVVLGVYNGLTTDMRDKILGANAHAIVLSYVPSAFENAPDLLQRVRAVEGVTGATPFIYTEVMLSGAGGVKGIVLRGIDPQSAPSVLSMLRQMRAGSVDNLQKKDDAPGIIVGDELAKRLGLGLGSRVNLLSPSGQKTASGYAPRIRPFAVAGIFKTGMFEYDSSLAFVSLAAARDVLGLPEGYLSGVEITVADLFAADKTAARIGTELGSPFYARSWMEMNANLFAALKLEKIGMFILLAMVVLIGSFSIVTTLVMLVMEKTRDIAIMMSMGATRGMIRRIFMLQGSIIGVIGTLLGYAMGLSLGWLLKRYQFIKLPENVYTLDHLPISISLTDVLIIGASAMLLCFLATLYPARQAARLEPAEALRYE</sequence>
<comment type="subcellular location">
    <subcellularLocation>
        <location evidence="1">Cell membrane</location>
        <topology evidence="1">Multi-pass membrane protein</topology>
    </subcellularLocation>
</comment>
<feature type="domain" description="ABC3 transporter permease C-terminal" evidence="9">
    <location>
        <begin position="280"/>
        <end position="405"/>
    </location>
</feature>
<gene>
    <name evidence="11" type="ORF">EB812_08495</name>
</gene>
<dbReference type="PANTHER" id="PTHR30489:SF0">
    <property type="entry name" value="LIPOPROTEIN-RELEASING SYSTEM TRANSMEMBRANE PROTEIN LOLE"/>
    <property type="match status" value="1"/>
</dbReference>
<keyword evidence="11" id="KW-0449">Lipoprotein</keyword>
<evidence type="ECO:0000256" key="8">
    <source>
        <dbReference type="SAM" id="Phobius"/>
    </source>
</evidence>
<dbReference type="InterPro" id="IPR003838">
    <property type="entry name" value="ABC3_permease_C"/>
</dbReference>
<evidence type="ECO:0000256" key="1">
    <source>
        <dbReference type="ARBA" id="ARBA00004651"/>
    </source>
</evidence>
<comment type="similarity">
    <text evidence="2">Belongs to the ABC-4 integral membrane protein family. LolC/E subfamily.</text>
</comment>